<evidence type="ECO:0000256" key="2">
    <source>
        <dbReference type="ARBA" id="ARBA00022729"/>
    </source>
</evidence>
<dbReference type="AlphaFoldDB" id="A0A398CQ03"/>
<evidence type="ECO:0000313" key="13">
    <source>
        <dbReference type="Proteomes" id="UP000266340"/>
    </source>
</evidence>
<comment type="similarity">
    <text evidence="1 9">Belongs to the peptidase S11 family.</text>
</comment>
<dbReference type="Gene3D" id="3.40.710.10">
    <property type="entry name" value="DD-peptidase/beta-lactamase superfamily"/>
    <property type="match status" value="1"/>
</dbReference>
<dbReference type="GO" id="GO:0009252">
    <property type="term" value="P:peptidoglycan biosynthetic process"/>
    <property type="evidence" value="ECO:0007669"/>
    <property type="project" value="UniProtKB-KW"/>
</dbReference>
<feature type="chain" id="PRO_5017263963" evidence="10">
    <location>
        <begin position="31"/>
        <end position="395"/>
    </location>
</feature>
<dbReference type="PANTHER" id="PTHR21581">
    <property type="entry name" value="D-ALANYL-D-ALANINE CARBOXYPEPTIDASE"/>
    <property type="match status" value="1"/>
</dbReference>
<dbReference type="OrthoDB" id="9791132at2"/>
<dbReference type="RefSeq" id="WP_119147805.1">
    <property type="nucleotide sequence ID" value="NZ_JBHSOV010000005.1"/>
</dbReference>
<dbReference type="EMBL" id="QXJM01000023">
    <property type="protein sequence ID" value="RIE04605.1"/>
    <property type="molecule type" value="Genomic_DNA"/>
</dbReference>
<dbReference type="GO" id="GO:0006508">
    <property type="term" value="P:proteolysis"/>
    <property type="evidence" value="ECO:0007669"/>
    <property type="project" value="InterPro"/>
</dbReference>
<feature type="signal peptide" evidence="10">
    <location>
        <begin position="1"/>
        <end position="30"/>
    </location>
</feature>
<evidence type="ECO:0000256" key="5">
    <source>
        <dbReference type="ARBA" id="ARBA00022984"/>
    </source>
</evidence>
<reference evidence="12 13" key="1">
    <citation type="submission" date="2018-09" db="EMBL/GenBank/DDBJ databases">
        <title>Cohnella cavernae sp. nov., isolated from a karst cave.</title>
        <authorList>
            <person name="Zhu H."/>
        </authorList>
    </citation>
    <scope>NUCLEOTIDE SEQUENCE [LARGE SCALE GENOMIC DNA]</scope>
    <source>
        <strain evidence="12 13">K2E09-144</strain>
    </source>
</reference>
<proteinExistence type="inferred from homology"/>
<feature type="binding site" evidence="8">
    <location>
        <position position="232"/>
    </location>
    <ligand>
        <name>substrate</name>
    </ligand>
</feature>
<evidence type="ECO:0000256" key="10">
    <source>
        <dbReference type="SAM" id="SignalP"/>
    </source>
</evidence>
<feature type="domain" description="Peptidase S11 D-alanyl-D-alanine carboxypeptidase A N-terminal" evidence="11">
    <location>
        <begin position="34"/>
        <end position="261"/>
    </location>
</feature>
<dbReference type="SUPFAM" id="SSF56601">
    <property type="entry name" value="beta-lactamase/transpeptidase-like"/>
    <property type="match status" value="1"/>
</dbReference>
<organism evidence="12 13">
    <name type="scientific">Cohnella faecalis</name>
    <dbReference type="NCBI Taxonomy" id="2315694"/>
    <lineage>
        <taxon>Bacteria</taxon>
        <taxon>Bacillati</taxon>
        <taxon>Bacillota</taxon>
        <taxon>Bacilli</taxon>
        <taxon>Bacillales</taxon>
        <taxon>Paenibacillaceae</taxon>
        <taxon>Cohnella</taxon>
    </lineage>
</organism>
<evidence type="ECO:0000256" key="6">
    <source>
        <dbReference type="ARBA" id="ARBA00023316"/>
    </source>
</evidence>
<keyword evidence="6" id="KW-0961">Cell wall biogenesis/degradation</keyword>
<evidence type="ECO:0000256" key="8">
    <source>
        <dbReference type="PIRSR" id="PIRSR618044-2"/>
    </source>
</evidence>
<dbReference type="Proteomes" id="UP000266340">
    <property type="component" value="Unassembled WGS sequence"/>
</dbReference>
<feature type="active site" evidence="7">
    <location>
        <position position="125"/>
    </location>
</feature>
<keyword evidence="3" id="KW-0378">Hydrolase</keyword>
<sequence length="395" mass="43112">MRTVRISRVIAAALSAFVLTGTILSTAAHAEPANAPQAPENHARGAALVDVESGRVLYSKRGDSRMLIASLTKIMTAIVAIEHGKLADKVTVSTRAAGKEGSSIYLKAGEKMTLQNMLYGLMLRSGNDAAVAVAEHVGGSLDGFVYMMNKKAEELGLSNSHFANPSGLDQEGHFSSAVDLAKLTAYALHNPVFREIVKTRVKSAPNPHEDWDYKWVNKNKMLTMYEGADGVKTGYTKQSLRTLVSSATRNGQQLVAVTLNDGDDWADHRRLLDYGFLYYPLAQVVAKGQPVNDHPYAVDGDFRYPFAKGERERLRIKLVPFDRASADYLLGKKGRLRLMLDGREIGSVDLTGRALADEETGETPTDAVVHSASAGRRTFYSALQECAGWLFFGRT</sequence>
<evidence type="ECO:0000313" key="12">
    <source>
        <dbReference type="EMBL" id="RIE04605.1"/>
    </source>
</evidence>
<comment type="caution">
    <text evidence="12">The sequence shown here is derived from an EMBL/GenBank/DDBJ whole genome shotgun (WGS) entry which is preliminary data.</text>
</comment>
<dbReference type="InterPro" id="IPR018044">
    <property type="entry name" value="Peptidase_S11"/>
</dbReference>
<dbReference type="GO" id="GO:0071555">
    <property type="term" value="P:cell wall organization"/>
    <property type="evidence" value="ECO:0007669"/>
    <property type="project" value="UniProtKB-KW"/>
</dbReference>
<evidence type="ECO:0000256" key="1">
    <source>
        <dbReference type="ARBA" id="ARBA00007164"/>
    </source>
</evidence>
<feature type="active site" description="Proton acceptor" evidence="7">
    <location>
        <position position="73"/>
    </location>
</feature>
<dbReference type="InterPro" id="IPR012338">
    <property type="entry name" value="Beta-lactam/transpept-like"/>
</dbReference>
<keyword evidence="4" id="KW-0133">Cell shape</keyword>
<dbReference type="GO" id="GO:0009002">
    <property type="term" value="F:serine-type D-Ala-D-Ala carboxypeptidase activity"/>
    <property type="evidence" value="ECO:0007669"/>
    <property type="project" value="InterPro"/>
</dbReference>
<dbReference type="PRINTS" id="PR00725">
    <property type="entry name" value="DADACBPTASE1"/>
</dbReference>
<evidence type="ECO:0000256" key="9">
    <source>
        <dbReference type="RuleBase" id="RU004016"/>
    </source>
</evidence>
<feature type="active site" description="Acyl-ester intermediate" evidence="7">
    <location>
        <position position="70"/>
    </location>
</feature>
<dbReference type="InterPro" id="IPR001967">
    <property type="entry name" value="Peptidase_S11_N"/>
</dbReference>
<keyword evidence="2 10" id="KW-0732">Signal</keyword>
<dbReference type="Pfam" id="PF00768">
    <property type="entry name" value="Peptidase_S11"/>
    <property type="match status" value="1"/>
</dbReference>
<protein>
    <submittedName>
        <fullName evidence="12">D-alanyl-D-alanine carboxypeptidase</fullName>
    </submittedName>
</protein>
<name>A0A398CQ03_9BACL</name>
<gene>
    <name evidence="12" type="ORF">D3H35_03675</name>
</gene>
<evidence type="ECO:0000256" key="7">
    <source>
        <dbReference type="PIRSR" id="PIRSR618044-1"/>
    </source>
</evidence>
<dbReference type="GO" id="GO:0008360">
    <property type="term" value="P:regulation of cell shape"/>
    <property type="evidence" value="ECO:0007669"/>
    <property type="project" value="UniProtKB-KW"/>
</dbReference>
<keyword evidence="12" id="KW-0645">Protease</keyword>
<keyword evidence="5" id="KW-0573">Peptidoglycan synthesis</keyword>
<keyword evidence="13" id="KW-1185">Reference proteome</keyword>
<evidence type="ECO:0000256" key="3">
    <source>
        <dbReference type="ARBA" id="ARBA00022801"/>
    </source>
</evidence>
<evidence type="ECO:0000259" key="11">
    <source>
        <dbReference type="Pfam" id="PF00768"/>
    </source>
</evidence>
<dbReference type="PANTHER" id="PTHR21581:SF33">
    <property type="entry name" value="D-ALANYL-D-ALANINE CARBOXYPEPTIDASE DACB"/>
    <property type="match status" value="1"/>
</dbReference>
<accession>A0A398CQ03</accession>
<keyword evidence="12" id="KW-0121">Carboxypeptidase</keyword>
<evidence type="ECO:0000256" key="4">
    <source>
        <dbReference type="ARBA" id="ARBA00022960"/>
    </source>
</evidence>